<dbReference type="Proteomes" id="UP000558488">
    <property type="component" value="Unassembled WGS sequence"/>
</dbReference>
<evidence type="ECO:0000256" key="1">
    <source>
        <dbReference type="SAM" id="MobiDB-lite"/>
    </source>
</evidence>
<gene>
    <name evidence="2" type="ORF">mPipKuh1_007974</name>
</gene>
<accession>A0A7J7WLK8</accession>
<dbReference type="AlphaFoldDB" id="A0A7J7WLK8"/>
<comment type="caution">
    <text evidence="2">The sequence shown here is derived from an EMBL/GenBank/DDBJ whole genome shotgun (WGS) entry which is preliminary data.</text>
</comment>
<feature type="region of interest" description="Disordered" evidence="1">
    <location>
        <begin position="51"/>
        <end position="72"/>
    </location>
</feature>
<sequence>MKFVHSGGEELSAWPVSSHSPGALREMFATAAFASHENSLWEHTDHQWAAPALSRIRPKTGSPTSPRGPRLREGAVKAEGPHQMTHAHISCAQLGQGGTHEVGKLGSDHRWVPGGVQRISLSPDWSYSKAKLLVEVKHLPFDGQCTA</sequence>
<organism evidence="2 3">
    <name type="scientific">Pipistrellus kuhlii</name>
    <name type="common">Kuhl's pipistrelle</name>
    <dbReference type="NCBI Taxonomy" id="59472"/>
    <lineage>
        <taxon>Eukaryota</taxon>
        <taxon>Metazoa</taxon>
        <taxon>Chordata</taxon>
        <taxon>Craniata</taxon>
        <taxon>Vertebrata</taxon>
        <taxon>Euteleostomi</taxon>
        <taxon>Mammalia</taxon>
        <taxon>Eutheria</taxon>
        <taxon>Laurasiatheria</taxon>
        <taxon>Chiroptera</taxon>
        <taxon>Yangochiroptera</taxon>
        <taxon>Vespertilionidae</taxon>
        <taxon>Pipistrellus</taxon>
    </lineage>
</organism>
<protein>
    <submittedName>
        <fullName evidence="2">Uncharacterized protein</fullName>
    </submittedName>
</protein>
<evidence type="ECO:0000313" key="2">
    <source>
        <dbReference type="EMBL" id="KAF6338252.1"/>
    </source>
</evidence>
<name>A0A7J7WLK8_PIPKU</name>
<reference evidence="2 3" key="1">
    <citation type="journal article" date="2020" name="Nature">
        <title>Six reference-quality genomes reveal evolution of bat adaptations.</title>
        <authorList>
            <person name="Jebb D."/>
            <person name="Huang Z."/>
            <person name="Pippel M."/>
            <person name="Hughes G.M."/>
            <person name="Lavrichenko K."/>
            <person name="Devanna P."/>
            <person name="Winkler S."/>
            <person name="Jermiin L.S."/>
            <person name="Skirmuntt E.C."/>
            <person name="Katzourakis A."/>
            <person name="Burkitt-Gray L."/>
            <person name="Ray D.A."/>
            <person name="Sullivan K.A.M."/>
            <person name="Roscito J.G."/>
            <person name="Kirilenko B.M."/>
            <person name="Davalos L.M."/>
            <person name="Corthals A.P."/>
            <person name="Power M.L."/>
            <person name="Jones G."/>
            <person name="Ransome R.D."/>
            <person name="Dechmann D.K.N."/>
            <person name="Locatelli A.G."/>
            <person name="Puechmaille S.J."/>
            <person name="Fedrigo O."/>
            <person name="Jarvis E.D."/>
            <person name="Hiller M."/>
            <person name="Vernes S.C."/>
            <person name="Myers E.W."/>
            <person name="Teeling E.C."/>
        </authorList>
    </citation>
    <scope>NUCLEOTIDE SEQUENCE [LARGE SCALE GENOMIC DNA]</scope>
    <source>
        <strain evidence="2">MPipKuh1</strain>
        <tissue evidence="2">Flight muscle</tissue>
    </source>
</reference>
<keyword evidence="3" id="KW-1185">Reference proteome</keyword>
<evidence type="ECO:0000313" key="3">
    <source>
        <dbReference type="Proteomes" id="UP000558488"/>
    </source>
</evidence>
<dbReference type="EMBL" id="JACAGB010000010">
    <property type="protein sequence ID" value="KAF6338252.1"/>
    <property type="molecule type" value="Genomic_DNA"/>
</dbReference>
<proteinExistence type="predicted"/>